<name>A0A6A2ZKY0_HIBSY</name>
<dbReference type="AlphaFoldDB" id="A0A6A2ZKY0"/>
<sequence length="314" mass="35672">MERLGHLIQKAVDNGTWKPIKSAKIASRSRTCSSLMTCSYLEGLARNRQPCSKMSLIFSVQHPVQRQIPWVPLIHGRVSKLTYRELVDKVKLRLSNWKAKVISAMGISVLVSSVTSVVPTYTMMTSRLPIVNEINRLNGSLRFGLQGLACGHLHRIGNGTETLFSQDNWLGHPLVLNPAIRAEFIVDSRKVSEFITSSMEWDSNKVFAMLPMEIASQIIGYPLPKLSSMKDGYVWKYMANGQFSTRSAYLSLIVENYGDLGLKFSWIWDLSIIPKWKYFIWLAWRDILLTNVRRASGVSQVWLVALLVDAIRRL</sequence>
<dbReference type="EMBL" id="VEPZ02001136">
    <property type="protein sequence ID" value="KAE8692340.1"/>
    <property type="molecule type" value="Genomic_DNA"/>
</dbReference>
<gene>
    <name evidence="1" type="ORF">F3Y22_tig00110840pilonHSYRG00109</name>
</gene>
<dbReference type="Proteomes" id="UP000436088">
    <property type="component" value="Unassembled WGS sequence"/>
</dbReference>
<reference evidence="1" key="1">
    <citation type="submission" date="2019-09" db="EMBL/GenBank/DDBJ databases">
        <title>Draft genome information of white flower Hibiscus syriacus.</title>
        <authorList>
            <person name="Kim Y.-M."/>
        </authorList>
    </citation>
    <scope>NUCLEOTIDE SEQUENCE [LARGE SCALE GENOMIC DNA]</scope>
    <source>
        <strain evidence="1">YM2019G1</strain>
    </source>
</reference>
<evidence type="ECO:0000313" key="1">
    <source>
        <dbReference type="EMBL" id="KAE8692340.1"/>
    </source>
</evidence>
<organism evidence="1 2">
    <name type="scientific">Hibiscus syriacus</name>
    <name type="common">Rose of Sharon</name>
    <dbReference type="NCBI Taxonomy" id="106335"/>
    <lineage>
        <taxon>Eukaryota</taxon>
        <taxon>Viridiplantae</taxon>
        <taxon>Streptophyta</taxon>
        <taxon>Embryophyta</taxon>
        <taxon>Tracheophyta</taxon>
        <taxon>Spermatophyta</taxon>
        <taxon>Magnoliopsida</taxon>
        <taxon>eudicotyledons</taxon>
        <taxon>Gunneridae</taxon>
        <taxon>Pentapetalae</taxon>
        <taxon>rosids</taxon>
        <taxon>malvids</taxon>
        <taxon>Malvales</taxon>
        <taxon>Malvaceae</taxon>
        <taxon>Malvoideae</taxon>
        <taxon>Hibiscus</taxon>
    </lineage>
</organism>
<protein>
    <recommendedName>
        <fullName evidence="3">Reverse transcriptase zinc-binding domain-containing protein</fullName>
    </recommendedName>
</protein>
<comment type="caution">
    <text evidence="1">The sequence shown here is derived from an EMBL/GenBank/DDBJ whole genome shotgun (WGS) entry which is preliminary data.</text>
</comment>
<keyword evidence="2" id="KW-1185">Reference proteome</keyword>
<accession>A0A6A2ZKY0</accession>
<proteinExistence type="predicted"/>
<evidence type="ECO:0008006" key="3">
    <source>
        <dbReference type="Google" id="ProtNLM"/>
    </source>
</evidence>
<evidence type="ECO:0000313" key="2">
    <source>
        <dbReference type="Proteomes" id="UP000436088"/>
    </source>
</evidence>